<protein>
    <recommendedName>
        <fullName evidence="1">Beta-lactamase-related domain-containing protein</fullName>
    </recommendedName>
</protein>
<feature type="domain" description="Beta-lactamase-related" evidence="1">
    <location>
        <begin position="31"/>
        <end position="389"/>
    </location>
</feature>
<dbReference type="EMBL" id="WNWQ01001505">
    <property type="protein sequence ID" value="KAE9961469.1"/>
    <property type="molecule type" value="Genomic_DNA"/>
</dbReference>
<name>A0A8H3U193_VENIN</name>
<dbReference type="SUPFAM" id="SSF56601">
    <property type="entry name" value="beta-lactamase/transpeptidase-like"/>
    <property type="match status" value="1"/>
</dbReference>
<dbReference type="InterPro" id="IPR001466">
    <property type="entry name" value="Beta-lactam-related"/>
</dbReference>
<dbReference type="EMBL" id="WNWS01000607">
    <property type="protein sequence ID" value="KAE9965278.1"/>
    <property type="molecule type" value="Genomic_DNA"/>
</dbReference>
<dbReference type="PANTHER" id="PTHR43283:SF3">
    <property type="entry name" value="BETA-LACTAMASE FAMILY PROTEIN (AFU_ORTHOLOGUE AFUA_5G07500)"/>
    <property type="match status" value="1"/>
</dbReference>
<evidence type="ECO:0000313" key="5">
    <source>
        <dbReference type="Proteomes" id="UP000433883"/>
    </source>
</evidence>
<keyword evidence="7" id="KW-1185">Reference proteome</keyword>
<sequence>MPISAQATETIRASLDNVTSDPKSGLQGLVFVSVDKNGKTLASHASGKRSLTSDDPMTMDTVFWIASCTKHIVSMACLQLVEQGRLSLDDPEALYKLCPEIEKVKVLQDGKLVDRQGDITLRMLLSHTAGFGYDIFNQKLADYGRAGGNGIKGVGYDVFSGDERDFLSQPLVNQPGTAWEYGINIDWAGIVLQRATGMTLNDYCQENIFEPLGLKDISFFPTQHMRDNLATMLQRTPSGETLERDHLYRRALLASANDEKKRFFNSGGGGAFATPTDYCQLLATLLNEGVSPTTGKRILKKETVDSMWENQIPQFPDFARQTLAPSKLTLANPLPEFYPQAGNPPQGWGLSFFLTIQEGETGRGKNTAWWAGISNQFWWCDREKGVAGMLCGQILPFGDMEVFGQWVACEKAIYDGLESREGVASLTPAFQEMGLSETGVVSC</sequence>
<comment type="caution">
    <text evidence="2">The sequence shown here is derived from an EMBL/GenBank/DDBJ whole genome shotgun (WGS) entry which is preliminary data.</text>
</comment>
<evidence type="ECO:0000313" key="2">
    <source>
        <dbReference type="EMBL" id="KAE9961469.1"/>
    </source>
</evidence>
<dbReference type="InterPro" id="IPR050789">
    <property type="entry name" value="Diverse_Enzym_Activities"/>
</dbReference>
<dbReference type="InterPro" id="IPR012338">
    <property type="entry name" value="Beta-lactam/transpept-like"/>
</dbReference>
<dbReference type="Proteomes" id="UP000490939">
    <property type="component" value="Unassembled WGS sequence"/>
</dbReference>
<dbReference type="PANTHER" id="PTHR43283">
    <property type="entry name" value="BETA-LACTAMASE-RELATED"/>
    <property type="match status" value="1"/>
</dbReference>
<dbReference type="AlphaFoldDB" id="A0A8H3U193"/>
<evidence type="ECO:0000259" key="1">
    <source>
        <dbReference type="Pfam" id="PF00144"/>
    </source>
</evidence>
<evidence type="ECO:0000313" key="4">
    <source>
        <dbReference type="EMBL" id="KAE9991305.1"/>
    </source>
</evidence>
<dbReference type="EMBL" id="WNWR01000100">
    <property type="protein sequence ID" value="KAE9991305.1"/>
    <property type="molecule type" value="Genomic_DNA"/>
</dbReference>
<dbReference type="OrthoDB" id="428260at2759"/>
<reference evidence="2 5" key="1">
    <citation type="submission" date="2019-11" db="EMBL/GenBank/DDBJ databases">
        <title>Venturia inaequalis Genome Resource.</title>
        <authorList>
            <person name="Lichtner F.J."/>
        </authorList>
    </citation>
    <scope>NUCLEOTIDE SEQUENCE [LARGE SCALE GENOMIC DNA]</scope>
    <source>
        <strain evidence="3 6">120213</strain>
        <strain evidence="2">Bline_iso_100314</strain>
        <strain evidence="4 7">DMI_063113</strain>
    </source>
</reference>
<dbReference type="Pfam" id="PF00144">
    <property type="entry name" value="Beta-lactamase"/>
    <property type="match status" value="1"/>
</dbReference>
<organism evidence="2 5">
    <name type="scientific">Venturia inaequalis</name>
    <name type="common">Apple scab fungus</name>
    <dbReference type="NCBI Taxonomy" id="5025"/>
    <lineage>
        <taxon>Eukaryota</taxon>
        <taxon>Fungi</taxon>
        <taxon>Dikarya</taxon>
        <taxon>Ascomycota</taxon>
        <taxon>Pezizomycotina</taxon>
        <taxon>Dothideomycetes</taxon>
        <taxon>Pleosporomycetidae</taxon>
        <taxon>Venturiales</taxon>
        <taxon>Venturiaceae</taxon>
        <taxon>Venturia</taxon>
    </lineage>
</organism>
<dbReference type="Gene3D" id="3.40.710.10">
    <property type="entry name" value="DD-peptidase/beta-lactamase superfamily"/>
    <property type="match status" value="1"/>
</dbReference>
<evidence type="ECO:0000313" key="7">
    <source>
        <dbReference type="Proteomes" id="UP000490939"/>
    </source>
</evidence>
<proteinExistence type="predicted"/>
<accession>A0A8H3U193</accession>
<evidence type="ECO:0000313" key="6">
    <source>
        <dbReference type="Proteomes" id="UP000447873"/>
    </source>
</evidence>
<dbReference type="Proteomes" id="UP000447873">
    <property type="component" value="Unassembled WGS sequence"/>
</dbReference>
<evidence type="ECO:0000313" key="3">
    <source>
        <dbReference type="EMBL" id="KAE9965278.1"/>
    </source>
</evidence>
<gene>
    <name evidence="2" type="ORF">BLS_002010</name>
    <name evidence="4" type="ORF">EG327_000146</name>
    <name evidence="3" type="ORF">EG328_009829</name>
</gene>
<dbReference type="Proteomes" id="UP000433883">
    <property type="component" value="Unassembled WGS sequence"/>
</dbReference>